<organism evidence="2 3">
    <name type="scientific">Ruminococcus albus 8</name>
    <dbReference type="NCBI Taxonomy" id="246199"/>
    <lineage>
        <taxon>Bacteria</taxon>
        <taxon>Bacillati</taxon>
        <taxon>Bacillota</taxon>
        <taxon>Clostridia</taxon>
        <taxon>Eubacteriales</taxon>
        <taxon>Oscillospiraceae</taxon>
        <taxon>Ruminococcus</taxon>
    </lineage>
</organism>
<gene>
    <name evidence="2" type="ORF">CUS_5160</name>
</gene>
<keyword evidence="1" id="KW-1133">Transmembrane helix</keyword>
<keyword evidence="1" id="KW-0812">Transmembrane</keyword>
<proteinExistence type="predicted"/>
<dbReference type="RefSeq" id="WP_002847350.1">
    <property type="nucleotide sequence ID" value="NZ_ADKM02000030.1"/>
</dbReference>
<reference evidence="2 3" key="1">
    <citation type="submission" date="2011-02" db="EMBL/GenBank/DDBJ databases">
        <authorList>
            <person name="Nelson K.E."/>
            <person name="Sutton G."/>
            <person name="Torralba M."/>
            <person name="Durkin S."/>
            <person name="Harkins D."/>
            <person name="Montgomery R."/>
            <person name="Ziemer C."/>
            <person name="Klaassens E."/>
            <person name="Ocuiv P."/>
            <person name="Morrison M."/>
        </authorList>
    </citation>
    <scope>NUCLEOTIDE SEQUENCE [LARGE SCALE GENOMIC DNA]</scope>
    <source>
        <strain evidence="2 3">8</strain>
    </source>
</reference>
<protein>
    <submittedName>
        <fullName evidence="2">Uncharacterized protein</fullName>
    </submittedName>
</protein>
<dbReference type="Proteomes" id="UP000004259">
    <property type="component" value="Unassembled WGS sequence"/>
</dbReference>
<feature type="transmembrane region" description="Helical" evidence="1">
    <location>
        <begin position="114"/>
        <end position="140"/>
    </location>
</feature>
<dbReference type="STRING" id="246199.CUS_5160"/>
<feature type="transmembrane region" description="Helical" evidence="1">
    <location>
        <begin position="160"/>
        <end position="184"/>
    </location>
</feature>
<comment type="caution">
    <text evidence="2">The sequence shown here is derived from an EMBL/GenBank/DDBJ whole genome shotgun (WGS) entry which is preliminary data.</text>
</comment>
<feature type="transmembrane region" description="Helical" evidence="1">
    <location>
        <begin position="68"/>
        <end position="93"/>
    </location>
</feature>
<sequence length="277" mass="31892">MDYKDIRHTAAKRLALNSGDCVSLMVFQFSLAALLVLCESTLYLSLRSMGHTWLYSRAELLAGRNSTWLFWISKTIVEFALIAPCFGLARRLFLDVAIGNRMSETKMYISAHSVSFYSGAFYASLIQLFIKLTVITPGLLTSYGIYYWAREITLNELTSGALFALTACLSMTAVWTFVSVRFFISLALTPYIMALNPRANIFDACDQSVKMMEGRHMRYLSFLFYFVRFVPAMLLVYPFFLVYPYFKVSYALFMSEMLGEKNNDRLPGMIKRWKKYQ</sequence>
<dbReference type="eggNOG" id="ENOG50323JX">
    <property type="taxonomic scope" value="Bacteria"/>
</dbReference>
<feature type="transmembrane region" description="Helical" evidence="1">
    <location>
        <begin position="219"/>
        <end position="246"/>
    </location>
</feature>
<feature type="transmembrane region" description="Helical" evidence="1">
    <location>
        <begin position="21"/>
        <end position="46"/>
    </location>
</feature>
<keyword evidence="3" id="KW-1185">Reference proteome</keyword>
<dbReference type="OrthoDB" id="1817904at2"/>
<keyword evidence="1" id="KW-0472">Membrane</keyword>
<dbReference type="AlphaFoldDB" id="E9S8P4"/>
<evidence type="ECO:0000313" key="2">
    <source>
        <dbReference type="EMBL" id="EGC04325.1"/>
    </source>
</evidence>
<dbReference type="EMBL" id="ADKM02000030">
    <property type="protein sequence ID" value="EGC04325.1"/>
    <property type="molecule type" value="Genomic_DNA"/>
</dbReference>
<name>E9S8P4_RUMAL</name>
<accession>E9S8P4</accession>
<evidence type="ECO:0000256" key="1">
    <source>
        <dbReference type="SAM" id="Phobius"/>
    </source>
</evidence>
<evidence type="ECO:0000313" key="3">
    <source>
        <dbReference type="Proteomes" id="UP000004259"/>
    </source>
</evidence>